<evidence type="ECO:0000256" key="1">
    <source>
        <dbReference type="ARBA" id="ARBA00022801"/>
    </source>
</evidence>
<protein>
    <submittedName>
        <fullName evidence="3">Serine hydrolase</fullName>
        <ecNumber evidence="3">3.-.-.-</ecNumber>
    </submittedName>
</protein>
<reference evidence="3 4" key="1">
    <citation type="submission" date="2023-05" db="EMBL/GenBank/DDBJ databases">
        <title>Novel species of genus Flectobacillus isolated from stream in China.</title>
        <authorList>
            <person name="Lu H."/>
        </authorList>
    </citation>
    <scope>NUCLEOTIDE SEQUENCE [LARGE SCALE GENOMIC DNA]</scope>
    <source>
        <strain evidence="3 4">KCTC 42575</strain>
    </source>
</reference>
<sequence>MKKIVLVLTCLCESLLGFSQKKSVAVTPTVYYPEAKEWQIKSPESVGLKSDKIQAAIEFAKSHEIKNPRSMEVNHYQTFGKEPYGIGIGPFADRGEPTGVIIHKGYVVATWGEPLRCDMTHSVTKSFLSTVVGLAVDNGLISSVNDTVYKYVPPIEVYGSPVARPAEDYGKPELLKPFDTPHNRKITWDHLLRQTSDWEGTLWGKPEWADRPSANPAEWTTRPRNAPGAVYEYNDVRVNALALAATGVWRKPLPQVLKTMIMDPIGASNTWRWTGYRNSWIVLDGQPVQSVSGGGHWGGGMFINAYDMARFGLLCLRKGRWKDQQLISENWIKQALTPTSAEPTYGYMNWFLNTNQKLLPSASPNVYYHLGNGTNMVYVDPDHDLVMVVRWIDNKSLDGMVKAVLEAF</sequence>
<accession>A0ABT6Y5K3</accession>
<comment type="caution">
    <text evidence="3">The sequence shown here is derived from an EMBL/GenBank/DDBJ whole genome shotgun (WGS) entry which is preliminary data.</text>
</comment>
<keyword evidence="1 3" id="KW-0378">Hydrolase</keyword>
<dbReference type="InterPro" id="IPR001466">
    <property type="entry name" value="Beta-lactam-related"/>
</dbReference>
<evidence type="ECO:0000313" key="4">
    <source>
        <dbReference type="Proteomes" id="UP001236507"/>
    </source>
</evidence>
<dbReference type="PANTHER" id="PTHR43283:SF11">
    <property type="entry name" value="BETA-LACTAMASE-RELATED DOMAIN-CONTAINING PROTEIN"/>
    <property type="match status" value="1"/>
</dbReference>
<dbReference type="EMBL" id="JASHIF010000004">
    <property type="protein sequence ID" value="MDI9858858.1"/>
    <property type="molecule type" value="Genomic_DNA"/>
</dbReference>
<dbReference type="EC" id="3.-.-.-" evidence="3"/>
<dbReference type="InterPro" id="IPR012338">
    <property type="entry name" value="Beta-lactam/transpept-like"/>
</dbReference>
<feature type="domain" description="Beta-lactamase-related" evidence="2">
    <location>
        <begin position="122"/>
        <end position="389"/>
    </location>
</feature>
<dbReference type="Proteomes" id="UP001236507">
    <property type="component" value="Unassembled WGS sequence"/>
</dbReference>
<organism evidence="3 4">
    <name type="scientific">Flectobacillus roseus</name>
    <dbReference type="NCBI Taxonomy" id="502259"/>
    <lineage>
        <taxon>Bacteria</taxon>
        <taxon>Pseudomonadati</taxon>
        <taxon>Bacteroidota</taxon>
        <taxon>Cytophagia</taxon>
        <taxon>Cytophagales</taxon>
        <taxon>Flectobacillaceae</taxon>
        <taxon>Flectobacillus</taxon>
    </lineage>
</organism>
<dbReference type="Pfam" id="PF00144">
    <property type="entry name" value="Beta-lactamase"/>
    <property type="match status" value="1"/>
</dbReference>
<proteinExistence type="predicted"/>
<evidence type="ECO:0000259" key="2">
    <source>
        <dbReference type="Pfam" id="PF00144"/>
    </source>
</evidence>
<dbReference type="RefSeq" id="WP_283343950.1">
    <property type="nucleotide sequence ID" value="NZ_JASHIF010000004.1"/>
</dbReference>
<gene>
    <name evidence="3" type="ORF">QM524_06545</name>
</gene>
<dbReference type="GO" id="GO:0016787">
    <property type="term" value="F:hydrolase activity"/>
    <property type="evidence" value="ECO:0007669"/>
    <property type="project" value="UniProtKB-KW"/>
</dbReference>
<dbReference type="SUPFAM" id="SSF56601">
    <property type="entry name" value="beta-lactamase/transpeptidase-like"/>
    <property type="match status" value="1"/>
</dbReference>
<name>A0ABT6Y5K3_9BACT</name>
<dbReference type="PANTHER" id="PTHR43283">
    <property type="entry name" value="BETA-LACTAMASE-RELATED"/>
    <property type="match status" value="1"/>
</dbReference>
<evidence type="ECO:0000313" key="3">
    <source>
        <dbReference type="EMBL" id="MDI9858858.1"/>
    </source>
</evidence>
<dbReference type="Gene3D" id="3.40.710.10">
    <property type="entry name" value="DD-peptidase/beta-lactamase superfamily"/>
    <property type="match status" value="1"/>
</dbReference>
<dbReference type="InterPro" id="IPR050789">
    <property type="entry name" value="Diverse_Enzym_Activities"/>
</dbReference>
<keyword evidence="4" id="KW-1185">Reference proteome</keyword>